<evidence type="ECO:0000313" key="1">
    <source>
        <dbReference type="EMBL" id="CDW19756.1"/>
    </source>
</evidence>
<proteinExistence type="predicted"/>
<dbReference type="EMBL" id="HACA01002395">
    <property type="protein sequence ID" value="CDW19756.1"/>
    <property type="molecule type" value="Transcribed_RNA"/>
</dbReference>
<name>A0A0K2T2S7_LEPSM</name>
<reference evidence="1" key="1">
    <citation type="submission" date="2014-05" db="EMBL/GenBank/DDBJ databases">
        <authorList>
            <person name="Chronopoulou M."/>
        </authorList>
    </citation>
    <scope>NUCLEOTIDE SEQUENCE</scope>
    <source>
        <tissue evidence="1">Whole organism</tissue>
    </source>
</reference>
<accession>A0A0K2T2S7</accession>
<protein>
    <submittedName>
        <fullName evidence="1">Uncharacterized protein</fullName>
    </submittedName>
</protein>
<sequence length="25" mass="3005">MTICYYSGNICTIRMSFFDSWTCFD</sequence>
<dbReference type="AlphaFoldDB" id="A0A0K2T2S7"/>
<organism evidence="1">
    <name type="scientific">Lepeophtheirus salmonis</name>
    <name type="common">Salmon louse</name>
    <name type="synonym">Caligus salmonis</name>
    <dbReference type="NCBI Taxonomy" id="72036"/>
    <lineage>
        <taxon>Eukaryota</taxon>
        <taxon>Metazoa</taxon>
        <taxon>Ecdysozoa</taxon>
        <taxon>Arthropoda</taxon>
        <taxon>Crustacea</taxon>
        <taxon>Multicrustacea</taxon>
        <taxon>Hexanauplia</taxon>
        <taxon>Copepoda</taxon>
        <taxon>Siphonostomatoida</taxon>
        <taxon>Caligidae</taxon>
        <taxon>Lepeophtheirus</taxon>
    </lineage>
</organism>